<dbReference type="Proteomes" id="UP000290545">
    <property type="component" value="Unassembled WGS sequence"/>
</dbReference>
<evidence type="ECO:0008006" key="4">
    <source>
        <dbReference type="Google" id="ProtNLM"/>
    </source>
</evidence>
<feature type="signal peptide" evidence="1">
    <location>
        <begin position="1"/>
        <end position="19"/>
    </location>
</feature>
<proteinExistence type="predicted"/>
<keyword evidence="3" id="KW-1185">Reference proteome</keyword>
<evidence type="ECO:0000313" key="2">
    <source>
        <dbReference type="EMBL" id="RXK87363.1"/>
    </source>
</evidence>
<keyword evidence="1" id="KW-0732">Signal</keyword>
<evidence type="ECO:0000313" key="3">
    <source>
        <dbReference type="Proteomes" id="UP000290545"/>
    </source>
</evidence>
<dbReference type="RefSeq" id="WP_129003134.1">
    <property type="nucleotide sequence ID" value="NZ_SDHZ01000001.1"/>
</dbReference>
<protein>
    <recommendedName>
        <fullName evidence="4">Outer membrane protein beta-barrel domain-containing protein</fullName>
    </recommendedName>
</protein>
<feature type="chain" id="PRO_5020576911" description="Outer membrane protein beta-barrel domain-containing protein" evidence="1">
    <location>
        <begin position="20"/>
        <end position="177"/>
    </location>
</feature>
<accession>A0A4Q1DF85</accession>
<gene>
    <name evidence="2" type="ORF">ESB13_11460</name>
</gene>
<reference evidence="2 3" key="1">
    <citation type="submission" date="2019-01" db="EMBL/GenBank/DDBJ databases">
        <title>Filimonas sp. strain TTM-71.</title>
        <authorList>
            <person name="Chen W.-M."/>
        </authorList>
    </citation>
    <scope>NUCLEOTIDE SEQUENCE [LARGE SCALE GENOMIC DNA]</scope>
    <source>
        <strain evidence="2 3">TTM-71</strain>
    </source>
</reference>
<dbReference type="EMBL" id="SDHZ01000001">
    <property type="protein sequence ID" value="RXK87363.1"/>
    <property type="molecule type" value="Genomic_DNA"/>
</dbReference>
<sequence>MKKILLAVLMIPISLFCCAQYYDDSPQLVISSDAALLLNKPVSTTNYPGVGATAKITIPTGNFSDIVLIGSLMSFRGKEVVKGNKTVKAQARNLLPLLIGYRRYLNPLYNYNTWYIEPRVGLTLDGTKNRAITVGAALGYLINNKIDLSIRYQSFGGSEYAHLSFLGLNIGYGFSLH</sequence>
<evidence type="ECO:0000256" key="1">
    <source>
        <dbReference type="SAM" id="SignalP"/>
    </source>
</evidence>
<name>A0A4Q1DF85_9BACT</name>
<organism evidence="2 3">
    <name type="scientific">Filimonas effusa</name>
    <dbReference type="NCBI Taxonomy" id="2508721"/>
    <lineage>
        <taxon>Bacteria</taxon>
        <taxon>Pseudomonadati</taxon>
        <taxon>Bacteroidota</taxon>
        <taxon>Chitinophagia</taxon>
        <taxon>Chitinophagales</taxon>
        <taxon>Chitinophagaceae</taxon>
        <taxon>Filimonas</taxon>
    </lineage>
</organism>
<comment type="caution">
    <text evidence="2">The sequence shown here is derived from an EMBL/GenBank/DDBJ whole genome shotgun (WGS) entry which is preliminary data.</text>
</comment>
<dbReference type="AlphaFoldDB" id="A0A4Q1DF85"/>
<dbReference type="OrthoDB" id="677368at2"/>